<dbReference type="InterPro" id="IPR044746">
    <property type="entry name" value="ABCC_6TM_D1"/>
</dbReference>
<feature type="transmembrane region" description="Helical" evidence="9">
    <location>
        <begin position="328"/>
        <end position="345"/>
    </location>
</feature>
<feature type="transmembrane region" description="Helical" evidence="9">
    <location>
        <begin position="131"/>
        <end position="152"/>
    </location>
</feature>
<evidence type="ECO:0000259" key="10">
    <source>
        <dbReference type="PROSITE" id="PS50893"/>
    </source>
</evidence>
<keyword evidence="3 9" id="KW-0812">Transmembrane</keyword>
<dbReference type="EMBL" id="GBYB01007337">
    <property type="protein sequence ID" value="JAG77104.1"/>
    <property type="molecule type" value="Transcribed_RNA"/>
</dbReference>
<feature type="transmembrane region" description="Helical" evidence="9">
    <location>
        <begin position="365"/>
        <end position="384"/>
    </location>
</feature>
<feature type="transmembrane region" description="Helical" evidence="9">
    <location>
        <begin position="879"/>
        <end position="895"/>
    </location>
</feature>
<dbReference type="CDD" id="cd03244">
    <property type="entry name" value="ABCC_MRP_domain2"/>
    <property type="match status" value="1"/>
</dbReference>
<protein>
    <submittedName>
        <fullName evidence="12">ABCC4_0 protein</fullName>
    </submittedName>
</protein>
<feature type="transmembrane region" description="Helical" evidence="9">
    <location>
        <begin position="684"/>
        <end position="704"/>
    </location>
</feature>
<evidence type="ECO:0000256" key="2">
    <source>
        <dbReference type="ARBA" id="ARBA00022448"/>
    </source>
</evidence>
<dbReference type="InterPro" id="IPR027417">
    <property type="entry name" value="P-loop_NTPase"/>
</dbReference>
<dbReference type="FunFam" id="3.40.50.300:FF:000973">
    <property type="entry name" value="Multidrug resistance-associated protein 4"/>
    <property type="match status" value="1"/>
</dbReference>
<sequence>MDSSKKYDNPNPRKTANPLSKLIFWWLKPLFTYGKTNDLVTKDLYNILQPDLSEPLGDALEKNWNKELKRANDEDRKPKLFTAIRKTFLWSYIYYGAWKFLDTSLRVLQPYTLGLLINHFAPLSNVTTAEAYMYASGVVIMAIVIALIDHHVNMGQLEMGMRLRIAASSLVYRKILRLSRYSSNETTGGRIVNLLSNDVARFDQVFIFLHYIWIMPIQGAAIAYLIWQNVQVATLAGILLITIQTIPLQGYLSNLTLKLRGKIAVRTDERVRLMSEIITGVQVIKMYTWEKPFQELVSFARKHEIDVLSVISYLRGFHRATFVFTERTTLYFTVMAYVLLGNVISADKVFSMAQYFNRLQCTMAIFFPLAITFASEAAVTINRLENFLILKENHPLAIQQSPIEITSIKMKEVSASWNEGLIVNTLHNINVTIKPGTFTAVVGPVGSGKSSLLQLILAELPAAHGHVAVGGTLSYASQEPWLFAESVRNNILFGEPYDEVRYRQVVKACCLLKDFVQLPQGDKTLVGERGSSLSGGQRARINLARAVYRRVDIYLFDDPLSAVDTHVGKSLFEGCFKEYLANKTRILVTHQVQFLKQVDHIIMLNNGVIEKQGSYQDFQENDFKLMNHHESNEEQKEHVGDGELSPVSEVAYFSGKNDEVDEEPDETEELMAKGKIASSLLWQYFRAGSSYFVLFAFVLFLILGQLGSSGSDYWVAHWTKQEEIKLENPMTHYSPKTNGENGSRLTHDFPFNGNIRSGTESSHLVSNSTFFKYSNQYYDRDTALWIYGVFIAGSVIFTTARNIMFYKICMDSSKNLHNLMFSCLLKAPMRFFDTNPSGRILNRFSKDIGSVDELLPMALIDAIQIFAVMTGILAQVLIINWWTLFPIVIMGYLYWKIKTLYLATAQDIKRLEGITKSPVYSHVNASLAGLATIRSANAQKMLAKEFDSHQNIHTAANSLLISTSTAFGLWLDAVTIVFVAFITYSFIILKNEGTFAGNVGLAISQTLILCGMLQHGMRQTAETVAQMTSVERVLQFTQLDKEGPFESETNSKPPATWPSQGHIKFDHVYLKYSEQDAPVLKDLNIVIEPGMKIGIVGRTGAGKSSLISALFNLATLEGKIYIDKIDTKSIGLHDLRRTISIIPQEPMLFSATLRDNLDPFHQFNDDELWSALEEVELKSSCQSLDHPVSQGGANFSAGQRQLLCLARAITRKNRLLVLDEATANVDPATDALIQRTIRDKFKDCTVLTIAHRLNTVMDSDKILVMDHGQAVEYDHPHVLLQKNDGYLTRMLNETGASITSNLKRIAEETFNQKVENPQDAQEQD</sequence>
<dbReference type="PROSITE" id="PS50893">
    <property type="entry name" value="ABC_TRANSPORTER_2"/>
    <property type="match status" value="2"/>
</dbReference>
<dbReference type="SMART" id="SM00382">
    <property type="entry name" value="AAA"/>
    <property type="match status" value="2"/>
</dbReference>
<evidence type="ECO:0000256" key="4">
    <source>
        <dbReference type="ARBA" id="ARBA00022737"/>
    </source>
</evidence>
<evidence type="ECO:0000313" key="12">
    <source>
        <dbReference type="EMBL" id="JAG77104.1"/>
    </source>
</evidence>
<feature type="transmembrane region" description="Helical" evidence="9">
    <location>
        <begin position="784"/>
        <end position="804"/>
    </location>
</feature>
<feature type="domain" description="ABC transmembrane type-1" evidence="11">
    <location>
        <begin position="100"/>
        <end position="375"/>
    </location>
</feature>
<evidence type="ECO:0000259" key="11">
    <source>
        <dbReference type="PROSITE" id="PS50929"/>
    </source>
</evidence>
<proteinExistence type="predicted"/>
<evidence type="ECO:0000256" key="1">
    <source>
        <dbReference type="ARBA" id="ARBA00004141"/>
    </source>
</evidence>
<dbReference type="CDD" id="cd18579">
    <property type="entry name" value="ABC_6TM_ABCC_D1"/>
    <property type="match status" value="1"/>
</dbReference>
<dbReference type="InterPro" id="IPR036640">
    <property type="entry name" value="ABC1_TM_sf"/>
</dbReference>
<name>A0A0C9R3H3_9HYME</name>
<keyword evidence="5" id="KW-0547">Nucleotide-binding</keyword>
<dbReference type="Gene3D" id="1.20.1560.10">
    <property type="entry name" value="ABC transporter type 1, transmembrane domain"/>
    <property type="match status" value="2"/>
</dbReference>
<feature type="transmembrane region" description="Helical" evidence="9">
    <location>
        <begin position="967"/>
        <end position="989"/>
    </location>
</feature>
<keyword evidence="8 9" id="KW-0472">Membrane</keyword>
<organism evidence="12">
    <name type="scientific">Fopius arisanus</name>
    <dbReference type="NCBI Taxonomy" id="64838"/>
    <lineage>
        <taxon>Eukaryota</taxon>
        <taxon>Metazoa</taxon>
        <taxon>Ecdysozoa</taxon>
        <taxon>Arthropoda</taxon>
        <taxon>Hexapoda</taxon>
        <taxon>Insecta</taxon>
        <taxon>Pterygota</taxon>
        <taxon>Neoptera</taxon>
        <taxon>Endopterygota</taxon>
        <taxon>Hymenoptera</taxon>
        <taxon>Apocrita</taxon>
        <taxon>Ichneumonoidea</taxon>
        <taxon>Braconidae</taxon>
        <taxon>Opiinae</taxon>
        <taxon>Fopius</taxon>
    </lineage>
</organism>
<feature type="transmembrane region" description="Helical" evidence="9">
    <location>
        <begin position="205"/>
        <end position="227"/>
    </location>
</feature>
<dbReference type="PROSITE" id="PS50929">
    <property type="entry name" value="ABC_TM1F"/>
    <property type="match status" value="2"/>
</dbReference>
<dbReference type="Gene3D" id="3.40.50.300">
    <property type="entry name" value="P-loop containing nucleotide triphosphate hydrolases"/>
    <property type="match status" value="2"/>
</dbReference>
<dbReference type="InterPro" id="IPR003439">
    <property type="entry name" value="ABC_transporter-like_ATP-bd"/>
</dbReference>
<keyword evidence="2" id="KW-0813">Transport</keyword>
<evidence type="ECO:0000256" key="5">
    <source>
        <dbReference type="ARBA" id="ARBA00022741"/>
    </source>
</evidence>
<dbReference type="InterPro" id="IPR044726">
    <property type="entry name" value="ABCC_6TM_D2"/>
</dbReference>
<keyword evidence="7 9" id="KW-1133">Transmembrane helix</keyword>
<dbReference type="SUPFAM" id="SSF52540">
    <property type="entry name" value="P-loop containing nucleoside triphosphate hydrolases"/>
    <property type="match status" value="2"/>
</dbReference>
<dbReference type="Pfam" id="PF00664">
    <property type="entry name" value="ABC_membrane"/>
    <property type="match status" value="2"/>
</dbReference>
<dbReference type="InterPro" id="IPR017871">
    <property type="entry name" value="ABC_transporter-like_CS"/>
</dbReference>
<reference evidence="12" key="1">
    <citation type="submission" date="2015-01" db="EMBL/GenBank/DDBJ databases">
        <title>Transcriptome Assembly of Fopius arisanus.</title>
        <authorList>
            <person name="Geib S."/>
        </authorList>
    </citation>
    <scope>NUCLEOTIDE SEQUENCE</scope>
</reference>
<evidence type="ECO:0000256" key="9">
    <source>
        <dbReference type="SAM" id="Phobius"/>
    </source>
</evidence>
<dbReference type="PANTHER" id="PTHR24223">
    <property type="entry name" value="ATP-BINDING CASSETTE SUB-FAMILY C"/>
    <property type="match status" value="1"/>
</dbReference>
<dbReference type="Pfam" id="PF00005">
    <property type="entry name" value="ABC_tran"/>
    <property type="match status" value="2"/>
</dbReference>
<evidence type="ECO:0000256" key="7">
    <source>
        <dbReference type="ARBA" id="ARBA00022989"/>
    </source>
</evidence>
<accession>A0A0C9R3H3</accession>
<dbReference type="GO" id="GO:0005524">
    <property type="term" value="F:ATP binding"/>
    <property type="evidence" value="ECO:0007669"/>
    <property type="project" value="UniProtKB-KW"/>
</dbReference>
<dbReference type="InterPro" id="IPR003593">
    <property type="entry name" value="AAA+_ATPase"/>
</dbReference>
<feature type="domain" description="ABC transporter" evidence="10">
    <location>
        <begin position="408"/>
        <end position="631"/>
    </location>
</feature>
<feature type="transmembrane region" description="Helical" evidence="9">
    <location>
        <begin position="995"/>
        <end position="1013"/>
    </location>
</feature>
<gene>
    <name evidence="12" type="primary">ABCC4_0</name>
    <name evidence="12" type="ORF">g.65229</name>
</gene>
<dbReference type="GO" id="GO:0016020">
    <property type="term" value="C:membrane"/>
    <property type="evidence" value="ECO:0007669"/>
    <property type="project" value="UniProtKB-SubCell"/>
</dbReference>
<dbReference type="PROSITE" id="PS00211">
    <property type="entry name" value="ABC_TRANSPORTER_1"/>
    <property type="match status" value="2"/>
</dbReference>
<feature type="domain" description="ABC transmembrane type-1" evidence="11">
    <location>
        <begin position="695"/>
        <end position="1029"/>
    </location>
</feature>
<feature type="domain" description="ABC transporter" evidence="10">
    <location>
        <begin position="1063"/>
        <end position="1292"/>
    </location>
</feature>
<dbReference type="InterPro" id="IPR011527">
    <property type="entry name" value="ABC1_TM_dom"/>
</dbReference>
<keyword evidence="4" id="KW-0677">Repeat</keyword>
<dbReference type="CDD" id="cd18580">
    <property type="entry name" value="ABC_6TM_ABCC_D2"/>
    <property type="match status" value="1"/>
</dbReference>
<dbReference type="FunFam" id="1.20.1560.10:FF:000026">
    <property type="entry name" value="Multidrug resistance-associated protein lethal(2)03659"/>
    <property type="match status" value="1"/>
</dbReference>
<evidence type="ECO:0000256" key="6">
    <source>
        <dbReference type="ARBA" id="ARBA00022840"/>
    </source>
</evidence>
<dbReference type="SUPFAM" id="SSF90123">
    <property type="entry name" value="ABC transporter transmembrane region"/>
    <property type="match status" value="2"/>
</dbReference>
<dbReference type="InterPro" id="IPR050173">
    <property type="entry name" value="ABC_transporter_C-like"/>
</dbReference>
<keyword evidence="6" id="KW-0067">ATP-binding</keyword>
<evidence type="ECO:0000256" key="8">
    <source>
        <dbReference type="ARBA" id="ARBA00023136"/>
    </source>
</evidence>
<dbReference type="FunFam" id="3.40.50.300:FF:000163">
    <property type="entry name" value="Multidrug resistance-associated protein member 4"/>
    <property type="match status" value="1"/>
</dbReference>
<dbReference type="PANTHER" id="PTHR24223:SF415">
    <property type="entry name" value="FI20190P1"/>
    <property type="match status" value="1"/>
</dbReference>
<comment type="subcellular location">
    <subcellularLocation>
        <location evidence="1">Membrane</location>
        <topology evidence="1">Multi-pass membrane protein</topology>
    </subcellularLocation>
</comment>
<dbReference type="CDD" id="cd03250">
    <property type="entry name" value="ABCC_MRP_domain1"/>
    <property type="match status" value="1"/>
</dbReference>
<feature type="transmembrane region" description="Helical" evidence="9">
    <location>
        <begin position="233"/>
        <end position="252"/>
    </location>
</feature>
<evidence type="ECO:0000256" key="3">
    <source>
        <dbReference type="ARBA" id="ARBA00022692"/>
    </source>
</evidence>
<dbReference type="GO" id="GO:0140359">
    <property type="term" value="F:ABC-type transporter activity"/>
    <property type="evidence" value="ECO:0007669"/>
    <property type="project" value="InterPro"/>
</dbReference>
<dbReference type="GO" id="GO:0016887">
    <property type="term" value="F:ATP hydrolysis activity"/>
    <property type="evidence" value="ECO:0007669"/>
    <property type="project" value="InterPro"/>
</dbReference>